<keyword evidence="2" id="KW-1185">Reference proteome</keyword>
<dbReference type="EMBL" id="LQBQ01000008">
    <property type="protein sequence ID" value="KUJ82727.1"/>
    <property type="molecule type" value="Genomic_DNA"/>
</dbReference>
<dbReference type="Gene3D" id="2.160.20.80">
    <property type="entry name" value="E3 ubiquitin-protein ligase SopA"/>
    <property type="match status" value="1"/>
</dbReference>
<dbReference type="InterPro" id="IPR001646">
    <property type="entry name" value="5peptide_repeat"/>
</dbReference>
<sequence>MPAADIRARLAQPWRHGEHADFTGMTCDGLLDLRDMALAGVDFTGAHFPNGIDARGACFNGLSWFGEVSFGGPARFDNAMFTNDARFEGADFTAVAAFTGAIFCGIGRFDAAEFADGADFARTTCYGNFSLQSVTARGAVSFRDGEWLGGLWCDDARLPEDIDLAETQVHGRLWLKGALRGNAALQAGAFGMSFGYTYI</sequence>
<organism evidence="1 2">
    <name type="scientific">Ruegeria marisrubri</name>
    <dbReference type="NCBI Taxonomy" id="1685379"/>
    <lineage>
        <taxon>Bacteria</taxon>
        <taxon>Pseudomonadati</taxon>
        <taxon>Pseudomonadota</taxon>
        <taxon>Alphaproteobacteria</taxon>
        <taxon>Rhodobacterales</taxon>
        <taxon>Roseobacteraceae</taxon>
        <taxon>Ruegeria</taxon>
    </lineage>
</organism>
<protein>
    <recommendedName>
        <fullName evidence="3">Pentapeptide repeat-containing protein</fullName>
    </recommendedName>
</protein>
<dbReference type="STRING" id="1685379.AVO45_18730"/>
<dbReference type="Proteomes" id="UP000053791">
    <property type="component" value="Unassembled WGS sequence"/>
</dbReference>
<name>A0A0X3U430_9RHOB</name>
<proteinExistence type="predicted"/>
<evidence type="ECO:0008006" key="3">
    <source>
        <dbReference type="Google" id="ProtNLM"/>
    </source>
</evidence>
<evidence type="ECO:0000313" key="1">
    <source>
        <dbReference type="EMBL" id="KUJ82727.1"/>
    </source>
</evidence>
<dbReference type="Pfam" id="PF13576">
    <property type="entry name" value="Pentapeptide_3"/>
    <property type="match status" value="1"/>
</dbReference>
<accession>A0A0X3U430</accession>
<dbReference type="OrthoDB" id="7773848at2"/>
<dbReference type="AlphaFoldDB" id="A0A0X3U430"/>
<reference evidence="1 2" key="1">
    <citation type="submission" date="2015-12" db="EMBL/GenBank/DDBJ databases">
        <authorList>
            <person name="Shamseldin A."/>
            <person name="Moawad H."/>
            <person name="Abd El-Rahim W.M."/>
            <person name="Sadowsky M.J."/>
        </authorList>
    </citation>
    <scope>NUCLEOTIDE SEQUENCE [LARGE SCALE GENOMIC DNA]</scope>
    <source>
        <strain evidence="1 2">ZGT118</strain>
    </source>
</reference>
<gene>
    <name evidence="1" type="ORF">AVO45_18730</name>
</gene>
<comment type="caution">
    <text evidence="1">The sequence shown here is derived from an EMBL/GenBank/DDBJ whole genome shotgun (WGS) entry which is preliminary data.</text>
</comment>
<evidence type="ECO:0000313" key="2">
    <source>
        <dbReference type="Proteomes" id="UP000053791"/>
    </source>
</evidence>